<gene>
    <name evidence="6" type="primary">tnp</name>
    <name evidence="6" type="ORF">KDI_45120</name>
</gene>
<keyword evidence="7" id="KW-1185">Reference proteome</keyword>
<organism evidence="6 7">
    <name type="scientific">Dictyobacter arantiisoli</name>
    <dbReference type="NCBI Taxonomy" id="2014874"/>
    <lineage>
        <taxon>Bacteria</taxon>
        <taxon>Bacillati</taxon>
        <taxon>Chloroflexota</taxon>
        <taxon>Ktedonobacteria</taxon>
        <taxon>Ktedonobacterales</taxon>
        <taxon>Dictyobacteraceae</taxon>
        <taxon>Dictyobacter</taxon>
    </lineage>
</organism>
<comment type="caution">
    <text evidence="6">The sequence shown here is derived from an EMBL/GenBank/DDBJ whole genome shotgun (WGS) entry which is preliminary data.</text>
</comment>
<dbReference type="NCBIfam" id="NF033592">
    <property type="entry name" value="transpos_IS4_1"/>
    <property type="match status" value="1"/>
</dbReference>
<accession>A0A5A5TIC3</accession>
<protein>
    <submittedName>
        <fullName evidence="6">IS4 family transposase</fullName>
    </submittedName>
</protein>
<dbReference type="PANTHER" id="PTHR33258:SF1">
    <property type="entry name" value="TRANSPOSASE INSL FOR INSERTION SEQUENCE ELEMENT IS186A-RELATED"/>
    <property type="match status" value="1"/>
</dbReference>
<dbReference type="GO" id="GO:0006313">
    <property type="term" value="P:DNA transposition"/>
    <property type="evidence" value="ECO:0007669"/>
    <property type="project" value="InterPro"/>
</dbReference>
<evidence type="ECO:0000256" key="2">
    <source>
        <dbReference type="ARBA" id="ARBA00022578"/>
    </source>
</evidence>
<evidence type="ECO:0000256" key="1">
    <source>
        <dbReference type="ARBA" id="ARBA00010075"/>
    </source>
</evidence>
<dbReference type="GO" id="GO:0003677">
    <property type="term" value="F:DNA binding"/>
    <property type="evidence" value="ECO:0007669"/>
    <property type="project" value="UniProtKB-KW"/>
</dbReference>
<dbReference type="PANTHER" id="PTHR33258">
    <property type="entry name" value="TRANSPOSASE INSL FOR INSERTION SEQUENCE ELEMENT IS186A-RELATED"/>
    <property type="match status" value="1"/>
</dbReference>
<evidence type="ECO:0000313" key="6">
    <source>
        <dbReference type="EMBL" id="GCF10948.1"/>
    </source>
</evidence>
<name>A0A5A5TIC3_9CHLR</name>
<dbReference type="AlphaFoldDB" id="A0A5A5TIC3"/>
<sequence length="453" mass="51271">MSVTQTMEEFQSILENEVPTLARETGAVKRKRKEGLDSVTLVMTVIFGFWQIPDLRLSGLAQMMGRRAVKVSASAICQRFTAPTAELFRRVLQRFAQVRLQSDKVEIALFQTFRAVIVEDSSTIHLPACLAGMWQGCGGNAGRGEAALKIFVRWNVLTGQVLGPELTNARTSDHRGPFHEEDLVPGCLYLADLGFFAIKRLQTIARGSKGSFTKAEKRFFVTRWQPRTILYTRSGHRLDLKGLLPQQVGQVRELGVVLGKHDPLAIRLIVVKVPEDVANERRERMKETAQKHGRQPGEDVLFFAGWSIVLTNIARTTADFSQILVLLRLRWQIERLFRLWKEDGKIDEWRSKNPSRQLSEFSAKLCAMIMQQALMQEGCWLDPYRSIVKAAACIRHEINRLMIAFCEGGVHKTVLSILCCFRSGCQLDRRAAHPSTAQLLVNGLDWELELLLT</sequence>
<dbReference type="RefSeq" id="WP_149403802.1">
    <property type="nucleotide sequence ID" value="NZ_BIXY01000088.1"/>
</dbReference>
<dbReference type="SUPFAM" id="SSF53098">
    <property type="entry name" value="Ribonuclease H-like"/>
    <property type="match status" value="1"/>
</dbReference>
<keyword evidence="4" id="KW-0233">DNA recombination</keyword>
<dbReference type="InterPro" id="IPR047952">
    <property type="entry name" value="Transpos_IS4"/>
</dbReference>
<comment type="similarity">
    <text evidence="1">Belongs to the transposase 11 family.</text>
</comment>
<dbReference type="EMBL" id="BIXY01000088">
    <property type="protein sequence ID" value="GCF10948.1"/>
    <property type="molecule type" value="Genomic_DNA"/>
</dbReference>
<dbReference type="OrthoDB" id="157819at2"/>
<keyword evidence="3" id="KW-0238">DNA-binding</keyword>
<dbReference type="InterPro" id="IPR002559">
    <property type="entry name" value="Transposase_11"/>
</dbReference>
<dbReference type="InterPro" id="IPR012337">
    <property type="entry name" value="RNaseH-like_sf"/>
</dbReference>
<keyword evidence="2" id="KW-0815">Transposition</keyword>
<evidence type="ECO:0000313" key="7">
    <source>
        <dbReference type="Proteomes" id="UP000322530"/>
    </source>
</evidence>
<evidence type="ECO:0000256" key="3">
    <source>
        <dbReference type="ARBA" id="ARBA00023125"/>
    </source>
</evidence>
<feature type="domain" description="Transposase IS4-like" evidence="5">
    <location>
        <begin position="115"/>
        <end position="369"/>
    </location>
</feature>
<proteinExistence type="inferred from homology"/>
<reference evidence="6 7" key="1">
    <citation type="submission" date="2019-01" db="EMBL/GenBank/DDBJ databases">
        <title>Draft genome sequence of Dictyobacter sp. Uno17.</title>
        <authorList>
            <person name="Wang C.M."/>
            <person name="Zheng Y."/>
            <person name="Sakai Y."/>
            <person name="Abe K."/>
            <person name="Yokota A."/>
            <person name="Yabe S."/>
        </authorList>
    </citation>
    <scope>NUCLEOTIDE SEQUENCE [LARGE SCALE GENOMIC DNA]</scope>
    <source>
        <strain evidence="6 7">Uno17</strain>
    </source>
</reference>
<dbReference type="Pfam" id="PF01609">
    <property type="entry name" value="DDE_Tnp_1"/>
    <property type="match status" value="1"/>
</dbReference>
<evidence type="ECO:0000256" key="4">
    <source>
        <dbReference type="ARBA" id="ARBA00023172"/>
    </source>
</evidence>
<dbReference type="GO" id="GO:0004803">
    <property type="term" value="F:transposase activity"/>
    <property type="evidence" value="ECO:0007669"/>
    <property type="project" value="InterPro"/>
</dbReference>
<dbReference type="Proteomes" id="UP000322530">
    <property type="component" value="Unassembled WGS sequence"/>
</dbReference>
<evidence type="ECO:0000259" key="5">
    <source>
        <dbReference type="Pfam" id="PF01609"/>
    </source>
</evidence>